<name>A0A822XED8_NELNU</name>
<feature type="compositionally biased region" description="Polar residues" evidence="1">
    <location>
        <begin position="55"/>
        <end position="72"/>
    </location>
</feature>
<sequence length="149" mass="17492">MFLVDVSYLFVLQIGPTTEEDEEEESKKKKKKNRESKKKRRKICHRRRSSIAADGQSSSTAVQQLQLNNPTRPRTAKRPTNKISSRGQRSHLFPPDRRFPAWKAGIEVNSSHRRRIFPSKCKERAVELMMPLLFRLPMMMTTMVDEEDY</sequence>
<feature type="compositionally biased region" description="Basic residues" evidence="1">
    <location>
        <begin position="28"/>
        <end position="49"/>
    </location>
</feature>
<evidence type="ECO:0000313" key="2">
    <source>
        <dbReference type="EMBL" id="DAD18690.1"/>
    </source>
</evidence>
<evidence type="ECO:0000256" key="1">
    <source>
        <dbReference type="SAM" id="MobiDB-lite"/>
    </source>
</evidence>
<dbReference type="AlphaFoldDB" id="A0A822XED8"/>
<comment type="caution">
    <text evidence="2">The sequence shown here is derived from an EMBL/GenBank/DDBJ whole genome shotgun (WGS) entry which is preliminary data.</text>
</comment>
<reference evidence="2 3" key="1">
    <citation type="journal article" date="2020" name="Mol. Biol. Evol.">
        <title>Distinct Expression and Methylation Patterns for Genes with Different Fates following a Single Whole-Genome Duplication in Flowering Plants.</title>
        <authorList>
            <person name="Shi T."/>
            <person name="Rahmani R.S."/>
            <person name="Gugger P.F."/>
            <person name="Wang M."/>
            <person name="Li H."/>
            <person name="Zhang Y."/>
            <person name="Li Z."/>
            <person name="Wang Q."/>
            <person name="Van de Peer Y."/>
            <person name="Marchal K."/>
            <person name="Chen J."/>
        </authorList>
    </citation>
    <scope>NUCLEOTIDE SEQUENCE [LARGE SCALE GENOMIC DNA]</scope>
    <source>
        <tissue evidence="2">Leaf</tissue>
    </source>
</reference>
<proteinExistence type="predicted"/>
<dbReference type="EMBL" id="DUZY01000001">
    <property type="protein sequence ID" value="DAD18690.1"/>
    <property type="molecule type" value="Genomic_DNA"/>
</dbReference>
<protein>
    <submittedName>
        <fullName evidence="2">Uncharacterized protein</fullName>
    </submittedName>
</protein>
<dbReference type="Proteomes" id="UP000607653">
    <property type="component" value="Unassembled WGS sequence"/>
</dbReference>
<gene>
    <name evidence="2" type="ORF">HUJ06_020153</name>
</gene>
<accession>A0A822XED8</accession>
<feature type="region of interest" description="Disordered" evidence="1">
    <location>
        <begin position="17"/>
        <end position="96"/>
    </location>
</feature>
<keyword evidence="3" id="KW-1185">Reference proteome</keyword>
<organism evidence="2 3">
    <name type="scientific">Nelumbo nucifera</name>
    <name type="common">Sacred lotus</name>
    <dbReference type="NCBI Taxonomy" id="4432"/>
    <lineage>
        <taxon>Eukaryota</taxon>
        <taxon>Viridiplantae</taxon>
        <taxon>Streptophyta</taxon>
        <taxon>Embryophyta</taxon>
        <taxon>Tracheophyta</taxon>
        <taxon>Spermatophyta</taxon>
        <taxon>Magnoliopsida</taxon>
        <taxon>Proteales</taxon>
        <taxon>Nelumbonaceae</taxon>
        <taxon>Nelumbo</taxon>
    </lineage>
</organism>
<evidence type="ECO:0000313" key="3">
    <source>
        <dbReference type="Proteomes" id="UP000607653"/>
    </source>
</evidence>